<sequence>MSKRKRNDFVGDKSSSNKTEDHQTNKCFPTYSQTSVLQVRTIVFSPLSLQVILSIIAAGAEGPTQQQLIHFLQFESTDHLNSFASRLVTVVLQDAAPAGGTCLSVANGVLVDQTLSLQPSFQQIVSNDFKATLVYVDFRKKYFYKKKKKKKKSRTNCMYIFFIGQVTITYSNIHTQRVIKKVNLWAEKETNGLINEFLYRGSVNKLTRLIFANALYFKGAWKNKFHASRTQNYNFYLLNGSSVKVPFMTSEKRQFIRVFDGFKVLRLPYEQGEDKRQFSMYIFLPKAKDGLQSLVEKVASESELLHHKLQIPKVEVVSRMLQELEVSLPFHHGGLTNCWNICGN</sequence>
<evidence type="ECO:0000313" key="7">
    <source>
        <dbReference type="Proteomes" id="UP000002051"/>
    </source>
</evidence>
<proteinExistence type="inferred from homology"/>
<dbReference type="Pfam" id="PF00079">
    <property type="entry name" value="Serpin"/>
    <property type="match status" value="2"/>
</dbReference>
<dbReference type="InterPro" id="IPR000215">
    <property type="entry name" value="Serpin_fam"/>
</dbReference>
<dbReference type="PANTHER" id="PTHR11461">
    <property type="entry name" value="SERINE PROTEASE INHIBITOR, SERPIN"/>
    <property type="match status" value="1"/>
</dbReference>
<evidence type="ECO:0000313" key="5">
    <source>
        <dbReference type="EMBL" id="AES73135.2"/>
    </source>
</evidence>
<feature type="region of interest" description="Disordered" evidence="3">
    <location>
        <begin position="1"/>
        <end position="25"/>
    </location>
</feature>
<keyword evidence="7" id="KW-1185">Reference proteome</keyword>
<dbReference type="GO" id="GO:0005615">
    <property type="term" value="C:extracellular space"/>
    <property type="evidence" value="ECO:0000318"/>
    <property type="project" value="GO_Central"/>
</dbReference>
<organism evidence="5 7">
    <name type="scientific">Medicago truncatula</name>
    <name type="common">Barrel medic</name>
    <name type="synonym">Medicago tribuloides</name>
    <dbReference type="NCBI Taxonomy" id="3880"/>
    <lineage>
        <taxon>Eukaryota</taxon>
        <taxon>Viridiplantae</taxon>
        <taxon>Streptophyta</taxon>
        <taxon>Embryophyta</taxon>
        <taxon>Tracheophyta</taxon>
        <taxon>Spermatophyta</taxon>
        <taxon>Magnoliopsida</taxon>
        <taxon>eudicotyledons</taxon>
        <taxon>Gunneridae</taxon>
        <taxon>Pentapetalae</taxon>
        <taxon>rosids</taxon>
        <taxon>fabids</taxon>
        <taxon>Fabales</taxon>
        <taxon>Fabaceae</taxon>
        <taxon>Papilionoideae</taxon>
        <taxon>50 kb inversion clade</taxon>
        <taxon>NPAAA clade</taxon>
        <taxon>Hologalegina</taxon>
        <taxon>IRL clade</taxon>
        <taxon>Trifolieae</taxon>
        <taxon>Medicago</taxon>
    </lineage>
</organism>
<reference evidence="6" key="3">
    <citation type="submission" date="2015-04" db="UniProtKB">
        <authorList>
            <consortium name="EnsemblPlants"/>
        </authorList>
    </citation>
    <scope>IDENTIFICATION</scope>
    <source>
        <strain evidence="6">cv. Jemalong A17</strain>
    </source>
</reference>
<evidence type="ECO:0000259" key="4">
    <source>
        <dbReference type="SMART" id="SM00093"/>
    </source>
</evidence>
<dbReference type="Gene3D" id="3.30.497.10">
    <property type="entry name" value="Antithrombin, subunit I, domain 2"/>
    <property type="match status" value="1"/>
</dbReference>
<dbReference type="GO" id="GO:0004867">
    <property type="term" value="F:serine-type endopeptidase inhibitor activity"/>
    <property type="evidence" value="ECO:0007669"/>
    <property type="project" value="InterPro"/>
</dbReference>
<dbReference type="STRING" id="3880.G7J4J9"/>
<protein>
    <submittedName>
        <fullName evidence="5">Serpin-like protein</fullName>
    </submittedName>
</protein>
<accession>G7J4J9</accession>
<reference evidence="5 7" key="1">
    <citation type="journal article" date="2011" name="Nature">
        <title>The Medicago genome provides insight into the evolution of rhizobial symbioses.</title>
        <authorList>
            <person name="Young N.D."/>
            <person name="Debelle F."/>
            <person name="Oldroyd G.E."/>
            <person name="Geurts R."/>
            <person name="Cannon S.B."/>
            <person name="Udvardi M.K."/>
            <person name="Benedito V.A."/>
            <person name="Mayer K.F."/>
            <person name="Gouzy J."/>
            <person name="Schoof H."/>
            <person name="Van de Peer Y."/>
            <person name="Proost S."/>
            <person name="Cook D.R."/>
            <person name="Meyers B.C."/>
            <person name="Spannagl M."/>
            <person name="Cheung F."/>
            <person name="De Mita S."/>
            <person name="Krishnakumar V."/>
            <person name="Gundlach H."/>
            <person name="Zhou S."/>
            <person name="Mudge J."/>
            <person name="Bharti A.K."/>
            <person name="Murray J.D."/>
            <person name="Naoumkina M.A."/>
            <person name="Rosen B."/>
            <person name="Silverstein K.A."/>
            <person name="Tang H."/>
            <person name="Rombauts S."/>
            <person name="Zhao P.X."/>
            <person name="Zhou P."/>
            <person name="Barbe V."/>
            <person name="Bardou P."/>
            <person name="Bechner M."/>
            <person name="Bellec A."/>
            <person name="Berger A."/>
            <person name="Berges H."/>
            <person name="Bidwell S."/>
            <person name="Bisseling T."/>
            <person name="Choisne N."/>
            <person name="Couloux A."/>
            <person name="Denny R."/>
            <person name="Deshpande S."/>
            <person name="Dai X."/>
            <person name="Doyle J.J."/>
            <person name="Dudez A.M."/>
            <person name="Farmer A.D."/>
            <person name="Fouteau S."/>
            <person name="Franken C."/>
            <person name="Gibelin C."/>
            <person name="Gish J."/>
            <person name="Goldstein S."/>
            <person name="Gonzalez A.J."/>
            <person name="Green P.J."/>
            <person name="Hallab A."/>
            <person name="Hartog M."/>
            <person name="Hua A."/>
            <person name="Humphray S.J."/>
            <person name="Jeong D.H."/>
            <person name="Jing Y."/>
            <person name="Jocker A."/>
            <person name="Kenton S.M."/>
            <person name="Kim D.J."/>
            <person name="Klee K."/>
            <person name="Lai H."/>
            <person name="Lang C."/>
            <person name="Lin S."/>
            <person name="Macmil S.L."/>
            <person name="Magdelenat G."/>
            <person name="Matthews L."/>
            <person name="McCorrison J."/>
            <person name="Monaghan E.L."/>
            <person name="Mun J.H."/>
            <person name="Najar F.Z."/>
            <person name="Nicholson C."/>
            <person name="Noirot C."/>
            <person name="O'Bleness M."/>
            <person name="Paule C.R."/>
            <person name="Poulain J."/>
            <person name="Prion F."/>
            <person name="Qin B."/>
            <person name="Qu C."/>
            <person name="Retzel E.F."/>
            <person name="Riddle C."/>
            <person name="Sallet E."/>
            <person name="Samain S."/>
            <person name="Samson N."/>
            <person name="Sanders I."/>
            <person name="Saurat O."/>
            <person name="Scarpelli C."/>
            <person name="Schiex T."/>
            <person name="Segurens B."/>
            <person name="Severin A.J."/>
            <person name="Sherrier D.J."/>
            <person name="Shi R."/>
            <person name="Sims S."/>
            <person name="Singer S.R."/>
            <person name="Sinharoy S."/>
            <person name="Sterck L."/>
            <person name="Viollet A."/>
            <person name="Wang B.B."/>
            <person name="Wang K."/>
            <person name="Wang M."/>
            <person name="Wang X."/>
            <person name="Warfsmann J."/>
            <person name="Weissenbach J."/>
            <person name="White D.D."/>
            <person name="White J.D."/>
            <person name="Wiley G.B."/>
            <person name="Wincker P."/>
            <person name="Xing Y."/>
            <person name="Yang L."/>
            <person name="Yao Z."/>
            <person name="Ying F."/>
            <person name="Zhai J."/>
            <person name="Zhou L."/>
            <person name="Zuber A."/>
            <person name="Denarie J."/>
            <person name="Dixon R.A."/>
            <person name="May G.D."/>
            <person name="Schwartz D.C."/>
            <person name="Rogers J."/>
            <person name="Quetier F."/>
            <person name="Town C.D."/>
            <person name="Roe B.A."/>
        </authorList>
    </citation>
    <scope>NUCLEOTIDE SEQUENCE [LARGE SCALE GENOMIC DNA]</scope>
    <source>
        <strain evidence="5">A17</strain>
        <strain evidence="6 7">cv. Jemalong A17</strain>
    </source>
</reference>
<evidence type="ECO:0000256" key="1">
    <source>
        <dbReference type="ARBA" id="ARBA00009500"/>
    </source>
</evidence>
<name>G7J4J9_MEDTR</name>
<dbReference type="Gene3D" id="2.30.39.10">
    <property type="entry name" value="Alpha-1-antitrypsin, domain 1"/>
    <property type="match status" value="1"/>
</dbReference>
<dbReference type="InterPro" id="IPR023796">
    <property type="entry name" value="Serpin_dom"/>
</dbReference>
<feature type="domain" description="Serpin" evidence="4">
    <location>
        <begin position="28"/>
        <end position="341"/>
    </location>
</feature>
<dbReference type="PANTHER" id="PTHR11461:SF211">
    <property type="entry name" value="GH10112P-RELATED"/>
    <property type="match status" value="1"/>
</dbReference>
<dbReference type="InterPro" id="IPR042178">
    <property type="entry name" value="Serpin_sf_1"/>
</dbReference>
<dbReference type="EMBL" id="CM001219">
    <property type="protein sequence ID" value="AES73135.2"/>
    <property type="molecule type" value="Genomic_DNA"/>
</dbReference>
<dbReference type="SUPFAM" id="SSF56574">
    <property type="entry name" value="Serpins"/>
    <property type="match status" value="1"/>
</dbReference>
<dbReference type="EnsemblPlants" id="AES73135">
    <property type="protein sequence ID" value="AES73135"/>
    <property type="gene ID" value="MTR_3g100010"/>
</dbReference>
<evidence type="ECO:0000256" key="2">
    <source>
        <dbReference type="RuleBase" id="RU000411"/>
    </source>
</evidence>
<dbReference type="InterPro" id="IPR042185">
    <property type="entry name" value="Serpin_sf_2"/>
</dbReference>
<dbReference type="SMART" id="SM00093">
    <property type="entry name" value="SERPIN"/>
    <property type="match status" value="1"/>
</dbReference>
<dbReference type="InterPro" id="IPR036186">
    <property type="entry name" value="Serpin_sf"/>
</dbReference>
<evidence type="ECO:0000256" key="3">
    <source>
        <dbReference type="SAM" id="MobiDB-lite"/>
    </source>
</evidence>
<dbReference type="Proteomes" id="UP000002051">
    <property type="component" value="Chromosome 3"/>
</dbReference>
<evidence type="ECO:0000313" key="6">
    <source>
        <dbReference type="EnsemblPlants" id="AES73135"/>
    </source>
</evidence>
<comment type="similarity">
    <text evidence="1 2">Belongs to the serpin family.</text>
</comment>
<accession>A0A0C3VP38</accession>
<reference evidence="5 7" key="2">
    <citation type="journal article" date="2014" name="BMC Genomics">
        <title>An improved genome release (version Mt4.0) for the model legume Medicago truncatula.</title>
        <authorList>
            <person name="Tang H."/>
            <person name="Krishnakumar V."/>
            <person name="Bidwell S."/>
            <person name="Rosen B."/>
            <person name="Chan A."/>
            <person name="Zhou S."/>
            <person name="Gentzbittel L."/>
            <person name="Childs K.L."/>
            <person name="Yandell M."/>
            <person name="Gundlach H."/>
            <person name="Mayer K.F."/>
            <person name="Schwartz D.C."/>
            <person name="Town C.D."/>
        </authorList>
    </citation>
    <scope>GENOME REANNOTATION</scope>
    <source>
        <strain evidence="6 7">cv. Jemalong A17</strain>
    </source>
</reference>
<dbReference type="HOGENOM" id="CLU_807437_0_0_1"/>
<gene>
    <name evidence="5" type="ordered locus">MTR_3g100010</name>
</gene>
<dbReference type="AlphaFoldDB" id="G7J4J9"/>